<organism evidence="1 2">
    <name type="scientific">Sorghum bicolor</name>
    <name type="common">Sorghum</name>
    <name type="synonym">Sorghum vulgare</name>
    <dbReference type="NCBI Taxonomy" id="4558"/>
    <lineage>
        <taxon>Eukaryota</taxon>
        <taxon>Viridiplantae</taxon>
        <taxon>Streptophyta</taxon>
        <taxon>Embryophyta</taxon>
        <taxon>Tracheophyta</taxon>
        <taxon>Spermatophyta</taxon>
        <taxon>Magnoliopsida</taxon>
        <taxon>Liliopsida</taxon>
        <taxon>Poales</taxon>
        <taxon>Poaceae</taxon>
        <taxon>PACMAD clade</taxon>
        <taxon>Panicoideae</taxon>
        <taxon>Andropogonodae</taxon>
        <taxon>Andropogoneae</taxon>
        <taxon>Sorghinae</taxon>
        <taxon>Sorghum</taxon>
    </lineage>
</organism>
<dbReference type="Proteomes" id="UP000000768">
    <property type="component" value="Chromosome 2"/>
</dbReference>
<protein>
    <submittedName>
        <fullName evidence="1">Uncharacterized protein</fullName>
    </submittedName>
</protein>
<dbReference type="AlphaFoldDB" id="A0A1W0W3D9"/>
<keyword evidence="2" id="KW-1185">Reference proteome</keyword>
<evidence type="ECO:0000313" key="2">
    <source>
        <dbReference type="Proteomes" id="UP000000768"/>
    </source>
</evidence>
<dbReference type="InParanoid" id="A0A1W0W3D9"/>
<evidence type="ECO:0000313" key="1">
    <source>
        <dbReference type="EMBL" id="OQU88861.1"/>
    </source>
</evidence>
<proteinExistence type="predicted"/>
<dbReference type="EMBL" id="CM000761">
    <property type="protein sequence ID" value="OQU88861.1"/>
    <property type="molecule type" value="Genomic_DNA"/>
</dbReference>
<sequence length="80" mass="9315">MTPISPTDVLRLDRSVILNWRCRARRRCPLILSTLLAACMGRIPTWASRSLSTRRPASHSWLLINYHAYWQSGSALRHWL</sequence>
<accession>A0A1W0W3D9</accession>
<dbReference type="Gramene" id="OQU88861">
    <property type="protein sequence ID" value="OQU88861"/>
    <property type="gene ID" value="SORBI_3002G107466"/>
</dbReference>
<reference evidence="1 2" key="1">
    <citation type="journal article" date="2009" name="Nature">
        <title>The Sorghum bicolor genome and the diversification of grasses.</title>
        <authorList>
            <person name="Paterson A.H."/>
            <person name="Bowers J.E."/>
            <person name="Bruggmann R."/>
            <person name="Dubchak I."/>
            <person name="Grimwood J."/>
            <person name="Gundlach H."/>
            <person name="Haberer G."/>
            <person name="Hellsten U."/>
            <person name="Mitros T."/>
            <person name="Poliakov A."/>
            <person name="Schmutz J."/>
            <person name="Spannagl M."/>
            <person name="Tang H."/>
            <person name="Wang X."/>
            <person name="Wicker T."/>
            <person name="Bharti A.K."/>
            <person name="Chapman J."/>
            <person name="Feltus F.A."/>
            <person name="Gowik U."/>
            <person name="Grigoriev I.V."/>
            <person name="Lyons E."/>
            <person name="Maher C.A."/>
            <person name="Martis M."/>
            <person name="Narechania A."/>
            <person name="Otillar R.P."/>
            <person name="Penning B.W."/>
            <person name="Salamov A.A."/>
            <person name="Wang Y."/>
            <person name="Zhang L."/>
            <person name="Carpita N.C."/>
            <person name="Freeling M."/>
            <person name="Gingle A.R."/>
            <person name="Hash C.T."/>
            <person name="Keller B."/>
            <person name="Klein P."/>
            <person name="Kresovich S."/>
            <person name="McCann M.C."/>
            <person name="Ming R."/>
            <person name="Peterson D.G."/>
            <person name="Mehboob-ur-Rahman"/>
            <person name="Ware D."/>
            <person name="Westhoff P."/>
            <person name="Mayer K.F."/>
            <person name="Messing J."/>
            <person name="Rokhsar D.S."/>
        </authorList>
    </citation>
    <scope>NUCLEOTIDE SEQUENCE [LARGE SCALE GENOMIC DNA]</scope>
    <source>
        <strain evidence="2">cv. BTx623</strain>
    </source>
</reference>
<name>A0A1W0W3D9_SORBI</name>
<reference evidence="2" key="2">
    <citation type="journal article" date="2018" name="Plant J.">
        <title>The Sorghum bicolor reference genome: improved assembly, gene annotations, a transcriptome atlas, and signatures of genome organization.</title>
        <authorList>
            <person name="McCormick R.F."/>
            <person name="Truong S.K."/>
            <person name="Sreedasyam A."/>
            <person name="Jenkins J."/>
            <person name="Shu S."/>
            <person name="Sims D."/>
            <person name="Kennedy M."/>
            <person name="Amirebrahimi M."/>
            <person name="Weers B.D."/>
            <person name="McKinley B."/>
            <person name="Mattison A."/>
            <person name="Morishige D.T."/>
            <person name="Grimwood J."/>
            <person name="Schmutz J."/>
            <person name="Mullet J.E."/>
        </authorList>
    </citation>
    <scope>NUCLEOTIDE SEQUENCE [LARGE SCALE GENOMIC DNA]</scope>
    <source>
        <strain evidence="2">cv. BTx623</strain>
    </source>
</reference>
<gene>
    <name evidence="1" type="ORF">SORBI_3002G107466</name>
</gene>